<dbReference type="InterPro" id="IPR007157">
    <property type="entry name" value="PspA_VIPP1"/>
</dbReference>
<name>A0A3L7JR01_9BACI</name>
<accession>A0A3L7JR01</accession>
<reference evidence="3 4" key="1">
    <citation type="submission" date="2018-10" db="EMBL/GenBank/DDBJ databases">
        <title>Falsibacillus sp. genome draft.</title>
        <authorList>
            <person name="Shi S."/>
        </authorList>
    </citation>
    <scope>NUCLEOTIDE SEQUENCE [LARGE SCALE GENOMIC DNA]</scope>
    <source>
        <strain evidence="3 4">GY 10110</strain>
    </source>
</reference>
<organism evidence="3 4">
    <name type="scientific">Falsibacillus albus</name>
    <dbReference type="NCBI Taxonomy" id="2478915"/>
    <lineage>
        <taxon>Bacteria</taxon>
        <taxon>Bacillati</taxon>
        <taxon>Bacillota</taxon>
        <taxon>Bacilli</taxon>
        <taxon>Bacillales</taxon>
        <taxon>Bacillaceae</taxon>
        <taxon>Falsibacillus</taxon>
    </lineage>
</organism>
<feature type="coiled-coil region" evidence="2">
    <location>
        <begin position="30"/>
        <end position="64"/>
    </location>
</feature>
<feature type="coiled-coil region" evidence="2">
    <location>
        <begin position="116"/>
        <end position="226"/>
    </location>
</feature>
<gene>
    <name evidence="3" type="ORF">D9X91_18870</name>
</gene>
<dbReference type="Pfam" id="PF04012">
    <property type="entry name" value="PspA_IM30"/>
    <property type="match status" value="1"/>
</dbReference>
<evidence type="ECO:0000256" key="2">
    <source>
        <dbReference type="SAM" id="Coils"/>
    </source>
</evidence>
<keyword evidence="4" id="KW-1185">Reference proteome</keyword>
<sequence length="227" mass="26180">MFELFKRVKTIVQAEFHDLLDKAENPIHLMDQYLREMKLEIEDAERATAKMMAEEKLLARKNTELAALLETRQNQAMDALQAGKEELAKKVIEDKMNIQKEQVQLEELHTMTMQHVVDLKDKLRVMKNEYREMEMKRNTLAARAQAAKAKAVMNQAVSASSSSNAKSGFQRMEEKVIRQEAEVQAHEDLQQVNQSLDDELKEISRNKEVEAELGRLKEILAQKKQSG</sequence>
<evidence type="ECO:0000313" key="3">
    <source>
        <dbReference type="EMBL" id="RLQ93096.1"/>
    </source>
</evidence>
<dbReference type="PANTHER" id="PTHR31088:SF6">
    <property type="entry name" value="PHAGE SHOCK PROTEIN A"/>
    <property type="match status" value="1"/>
</dbReference>
<dbReference type="EMBL" id="RCVZ01000017">
    <property type="protein sequence ID" value="RLQ93096.1"/>
    <property type="molecule type" value="Genomic_DNA"/>
</dbReference>
<keyword evidence="2" id="KW-0175">Coiled coil</keyword>
<dbReference type="PANTHER" id="PTHR31088">
    <property type="entry name" value="MEMBRANE-ASSOCIATED PROTEIN VIPP1, CHLOROPLASTIC"/>
    <property type="match status" value="1"/>
</dbReference>
<dbReference type="RefSeq" id="WP_121682203.1">
    <property type="nucleotide sequence ID" value="NZ_RCVZ01000017.1"/>
</dbReference>
<evidence type="ECO:0000313" key="4">
    <source>
        <dbReference type="Proteomes" id="UP000276770"/>
    </source>
</evidence>
<dbReference type="Proteomes" id="UP000276770">
    <property type="component" value="Unassembled WGS sequence"/>
</dbReference>
<comment type="similarity">
    <text evidence="1">Belongs to the PspA/Vipp/IM30 family.</text>
</comment>
<protein>
    <submittedName>
        <fullName evidence="3">PspA/IM30 family protein</fullName>
    </submittedName>
</protein>
<evidence type="ECO:0000256" key="1">
    <source>
        <dbReference type="ARBA" id="ARBA00043985"/>
    </source>
</evidence>
<comment type="caution">
    <text evidence="3">The sequence shown here is derived from an EMBL/GenBank/DDBJ whole genome shotgun (WGS) entry which is preliminary data.</text>
</comment>
<dbReference type="AlphaFoldDB" id="A0A3L7JR01"/>
<proteinExistence type="inferred from homology"/>
<dbReference type="OrthoDB" id="9779630at2"/>